<dbReference type="InterPro" id="IPR052709">
    <property type="entry name" value="Transposase-MT_Hybrid"/>
</dbReference>
<comment type="caution">
    <text evidence="1">The sequence shown here is derived from an EMBL/GenBank/DDBJ whole genome shotgun (WGS) entry which is preliminary data.</text>
</comment>
<gene>
    <name evidence="1" type="primary">jg21143</name>
    <name evidence="1" type="ORF">PAEG_LOCUS27177</name>
</gene>
<dbReference type="GO" id="GO:0003690">
    <property type="term" value="F:double-stranded DNA binding"/>
    <property type="evidence" value="ECO:0007669"/>
    <property type="project" value="TreeGrafter"/>
</dbReference>
<dbReference type="GO" id="GO:0042800">
    <property type="term" value="F:histone H3K4 methyltransferase activity"/>
    <property type="evidence" value="ECO:0007669"/>
    <property type="project" value="TreeGrafter"/>
</dbReference>
<evidence type="ECO:0000313" key="1">
    <source>
        <dbReference type="EMBL" id="CAH2268872.1"/>
    </source>
</evidence>
<dbReference type="Proteomes" id="UP000838756">
    <property type="component" value="Unassembled WGS sequence"/>
</dbReference>
<reference evidence="1" key="1">
    <citation type="submission" date="2022-03" db="EMBL/GenBank/DDBJ databases">
        <authorList>
            <person name="Lindestad O."/>
        </authorList>
    </citation>
    <scope>NUCLEOTIDE SEQUENCE</scope>
</reference>
<dbReference type="GO" id="GO:0031297">
    <property type="term" value="P:replication fork processing"/>
    <property type="evidence" value="ECO:0007669"/>
    <property type="project" value="TreeGrafter"/>
</dbReference>
<dbReference type="EMBL" id="CAKXAJ010026482">
    <property type="protein sequence ID" value="CAH2268872.1"/>
    <property type="molecule type" value="Genomic_DNA"/>
</dbReference>
<dbReference type="GO" id="GO:0046975">
    <property type="term" value="F:histone H3K36 methyltransferase activity"/>
    <property type="evidence" value="ECO:0007669"/>
    <property type="project" value="TreeGrafter"/>
</dbReference>
<organism evidence="1 2">
    <name type="scientific">Pararge aegeria aegeria</name>
    <dbReference type="NCBI Taxonomy" id="348720"/>
    <lineage>
        <taxon>Eukaryota</taxon>
        <taxon>Metazoa</taxon>
        <taxon>Ecdysozoa</taxon>
        <taxon>Arthropoda</taxon>
        <taxon>Hexapoda</taxon>
        <taxon>Insecta</taxon>
        <taxon>Pterygota</taxon>
        <taxon>Neoptera</taxon>
        <taxon>Endopterygota</taxon>
        <taxon>Lepidoptera</taxon>
        <taxon>Glossata</taxon>
        <taxon>Ditrysia</taxon>
        <taxon>Papilionoidea</taxon>
        <taxon>Nymphalidae</taxon>
        <taxon>Satyrinae</taxon>
        <taxon>Satyrini</taxon>
        <taxon>Parargina</taxon>
        <taxon>Pararge</taxon>
    </lineage>
</organism>
<dbReference type="Pfam" id="PF01359">
    <property type="entry name" value="Transposase_1"/>
    <property type="match status" value="1"/>
</dbReference>
<keyword evidence="2" id="KW-1185">Reference proteome</keyword>
<dbReference type="InterPro" id="IPR036397">
    <property type="entry name" value="RNaseH_sf"/>
</dbReference>
<dbReference type="GO" id="GO:0035861">
    <property type="term" value="C:site of double-strand break"/>
    <property type="evidence" value="ECO:0007669"/>
    <property type="project" value="TreeGrafter"/>
</dbReference>
<dbReference type="Gene3D" id="3.30.420.10">
    <property type="entry name" value="Ribonuclease H-like superfamily/Ribonuclease H"/>
    <property type="match status" value="1"/>
</dbReference>
<dbReference type="GO" id="GO:0000014">
    <property type="term" value="F:single-stranded DNA endodeoxyribonuclease activity"/>
    <property type="evidence" value="ECO:0007669"/>
    <property type="project" value="TreeGrafter"/>
</dbReference>
<sequence>MLCVWWDWKAIIHYELLPPGGTIDSELYCDKLMRLKQEVERKRPELSNRRGMVFHHDNARTHTSLAIQQKLKEFSWEVLMYPPYSADLAPSDYHIFRSLQNSLGSVSLVTRWQKVIEQNGTYIL</sequence>
<accession>A0A8S4SNQ0</accession>
<proteinExistence type="predicted"/>
<dbReference type="GO" id="GO:0003697">
    <property type="term" value="F:single-stranded DNA binding"/>
    <property type="evidence" value="ECO:0007669"/>
    <property type="project" value="TreeGrafter"/>
</dbReference>
<dbReference type="AlphaFoldDB" id="A0A8S4SNQ0"/>
<dbReference type="GO" id="GO:0005634">
    <property type="term" value="C:nucleus"/>
    <property type="evidence" value="ECO:0007669"/>
    <property type="project" value="TreeGrafter"/>
</dbReference>
<dbReference type="PANTHER" id="PTHR46060:SF2">
    <property type="entry name" value="HISTONE-LYSINE N-METHYLTRANSFERASE SETMAR"/>
    <property type="match status" value="1"/>
</dbReference>
<evidence type="ECO:0000313" key="2">
    <source>
        <dbReference type="Proteomes" id="UP000838756"/>
    </source>
</evidence>
<dbReference type="InterPro" id="IPR001888">
    <property type="entry name" value="Transposase_1"/>
</dbReference>
<name>A0A8S4SNQ0_9NEOP</name>
<dbReference type="GO" id="GO:0000793">
    <property type="term" value="C:condensed chromosome"/>
    <property type="evidence" value="ECO:0007669"/>
    <property type="project" value="TreeGrafter"/>
</dbReference>
<dbReference type="GO" id="GO:0000729">
    <property type="term" value="P:DNA double-strand break processing"/>
    <property type="evidence" value="ECO:0007669"/>
    <property type="project" value="TreeGrafter"/>
</dbReference>
<dbReference type="GO" id="GO:0006303">
    <property type="term" value="P:double-strand break repair via nonhomologous end joining"/>
    <property type="evidence" value="ECO:0007669"/>
    <property type="project" value="TreeGrafter"/>
</dbReference>
<dbReference type="GO" id="GO:0044774">
    <property type="term" value="P:mitotic DNA integrity checkpoint signaling"/>
    <property type="evidence" value="ECO:0007669"/>
    <property type="project" value="TreeGrafter"/>
</dbReference>
<dbReference type="GO" id="GO:0015074">
    <property type="term" value="P:DNA integration"/>
    <property type="evidence" value="ECO:0007669"/>
    <property type="project" value="TreeGrafter"/>
</dbReference>
<dbReference type="PANTHER" id="PTHR46060">
    <property type="entry name" value="MARINER MOS1 TRANSPOSASE-LIKE PROTEIN"/>
    <property type="match status" value="1"/>
</dbReference>
<dbReference type="OrthoDB" id="616263at2759"/>
<dbReference type="GO" id="GO:0044547">
    <property type="term" value="F:DNA topoisomerase binding"/>
    <property type="evidence" value="ECO:0007669"/>
    <property type="project" value="TreeGrafter"/>
</dbReference>
<protein>
    <submittedName>
        <fullName evidence="1">Jg21143 protein</fullName>
    </submittedName>
</protein>